<dbReference type="InterPro" id="IPR002624">
    <property type="entry name" value="DCK/DGK"/>
</dbReference>
<protein>
    <submittedName>
        <fullName evidence="2">Deoxyguanosine kinase</fullName>
    </submittedName>
</protein>
<reference evidence="2" key="1">
    <citation type="submission" date="2013-08" db="EMBL/GenBank/DDBJ databases">
        <authorList>
            <person name="Mendez C."/>
            <person name="Richter M."/>
            <person name="Ferrer M."/>
            <person name="Sanchez J."/>
        </authorList>
    </citation>
    <scope>NUCLEOTIDE SEQUENCE</scope>
</reference>
<reference evidence="2" key="2">
    <citation type="journal article" date="2014" name="ISME J.">
        <title>Microbial stratification in low pH oxic and suboxic macroscopic growths along an acid mine drainage.</title>
        <authorList>
            <person name="Mendez-Garcia C."/>
            <person name="Mesa V."/>
            <person name="Sprenger R.R."/>
            <person name="Richter M."/>
            <person name="Diez M.S."/>
            <person name="Solano J."/>
            <person name="Bargiela R."/>
            <person name="Golyshina O.V."/>
            <person name="Manteca A."/>
            <person name="Ramos J.L."/>
            <person name="Gallego J.R."/>
            <person name="Llorente I."/>
            <person name="Martins Dos Santos V.A."/>
            <person name="Jensen O.N."/>
            <person name="Pelaez A.I."/>
            <person name="Sanchez J."/>
            <person name="Ferrer M."/>
        </authorList>
    </citation>
    <scope>NUCLEOTIDE SEQUENCE</scope>
</reference>
<dbReference type="InterPro" id="IPR027417">
    <property type="entry name" value="P-loop_NTPase"/>
</dbReference>
<dbReference type="Gene3D" id="3.40.50.300">
    <property type="entry name" value="P-loop containing nucleotide triphosphate hydrolases"/>
    <property type="match status" value="1"/>
</dbReference>
<proteinExistence type="predicted"/>
<name>T0Y929_9ZZZZ</name>
<organism evidence="2">
    <name type="scientific">mine drainage metagenome</name>
    <dbReference type="NCBI Taxonomy" id="410659"/>
    <lineage>
        <taxon>unclassified sequences</taxon>
        <taxon>metagenomes</taxon>
        <taxon>ecological metagenomes</taxon>
    </lineage>
</organism>
<dbReference type="Pfam" id="PF01712">
    <property type="entry name" value="dNK"/>
    <property type="match status" value="1"/>
</dbReference>
<dbReference type="PANTHER" id="PTHR10513:SF46">
    <property type="entry name" value="DEOXYGUANOSINE KINASE"/>
    <property type="match status" value="1"/>
</dbReference>
<sequence>MNASPSLIPQLGNARYIVIDGPIGVGKTTLALKLAETLNGQPLLEQADDNPFLERFYRDPRHAALPTQLYFLFQRARALAELKQGELFQPLRIGDYLFAKDRIFAQVTLEADELALYEQVYERLAVDLPVPDLVIGLQASTEVLARRIARRGIAYEQFMRRDYLEQVVAAYTRFFHHYDDSPILIVNASEINPIEREEDYANLLSEIGRTRAGRHFFNPRAAASPPQASPA</sequence>
<gene>
    <name evidence="2" type="ORF">B1B_18906</name>
</gene>
<dbReference type="CDD" id="cd01673">
    <property type="entry name" value="dNK"/>
    <property type="match status" value="1"/>
</dbReference>
<dbReference type="InterPro" id="IPR050566">
    <property type="entry name" value="Deoxyribonucleoside_kinase"/>
</dbReference>
<dbReference type="GO" id="GO:0019136">
    <property type="term" value="F:deoxynucleoside kinase activity"/>
    <property type="evidence" value="ECO:0007669"/>
    <property type="project" value="InterPro"/>
</dbReference>
<keyword evidence="2" id="KW-0418">Kinase</keyword>
<dbReference type="GO" id="GO:0005524">
    <property type="term" value="F:ATP binding"/>
    <property type="evidence" value="ECO:0007669"/>
    <property type="project" value="InterPro"/>
</dbReference>
<evidence type="ECO:0000313" key="2">
    <source>
        <dbReference type="EMBL" id="EQD28337.1"/>
    </source>
</evidence>
<dbReference type="SUPFAM" id="SSF52540">
    <property type="entry name" value="P-loop containing nucleoside triphosphate hydrolases"/>
    <property type="match status" value="1"/>
</dbReference>
<accession>T0Y929</accession>
<dbReference type="PANTHER" id="PTHR10513">
    <property type="entry name" value="DEOXYNUCLEOSIDE KINASE"/>
    <property type="match status" value="1"/>
</dbReference>
<dbReference type="GO" id="GO:0005737">
    <property type="term" value="C:cytoplasm"/>
    <property type="evidence" value="ECO:0007669"/>
    <property type="project" value="TreeGrafter"/>
</dbReference>
<dbReference type="InterPro" id="IPR031314">
    <property type="entry name" value="DNK_dom"/>
</dbReference>
<feature type="domain" description="Deoxynucleoside kinase" evidence="1">
    <location>
        <begin position="17"/>
        <end position="207"/>
    </location>
</feature>
<dbReference type="AlphaFoldDB" id="T0Y929"/>
<dbReference type="EMBL" id="AUZY01012686">
    <property type="protein sequence ID" value="EQD28337.1"/>
    <property type="molecule type" value="Genomic_DNA"/>
</dbReference>
<dbReference type="PIRSF" id="PIRSF000705">
    <property type="entry name" value="DNK"/>
    <property type="match status" value="1"/>
</dbReference>
<keyword evidence="2" id="KW-0808">Transferase</keyword>
<comment type="caution">
    <text evidence="2">The sequence shown here is derived from an EMBL/GenBank/DDBJ whole genome shotgun (WGS) entry which is preliminary data.</text>
</comment>
<evidence type="ECO:0000259" key="1">
    <source>
        <dbReference type="Pfam" id="PF01712"/>
    </source>
</evidence>